<proteinExistence type="predicted"/>
<protein>
    <submittedName>
        <fullName evidence="1">Uncharacterized protein</fullName>
    </submittedName>
</protein>
<name>S7XRH7_SPRLO</name>
<dbReference type="Proteomes" id="UP000014978">
    <property type="component" value="Unassembled WGS sequence"/>
</dbReference>
<evidence type="ECO:0000313" key="2">
    <source>
        <dbReference type="Proteomes" id="UP000014978"/>
    </source>
</evidence>
<dbReference type="InParanoid" id="S7XRH7"/>
<feature type="non-terminal residue" evidence="1">
    <location>
        <position position="1"/>
    </location>
</feature>
<gene>
    <name evidence="1" type="ORF">SLOPH_1097</name>
</gene>
<dbReference type="HOGENOM" id="CLU_1393232_0_0_1"/>
<sequence length="196" mass="23796">SDISYLYCYFKQIEEYSNKENIKIINYLEDIDGIKDVMFDKIVIEYINEINYGDGTNIEKDIMEKYNFYLEIIVFMVPEVEEVKFKKKFYEVLIDDIIYKFILEDYEMKNRYLFLSVIFRFILRKCGGMNDIKNLSKVRKIVYIIDMNIKELIFKLENKDEDFISGLKKDELYKIVNGLYEENRDKIRLLKLIEES</sequence>
<keyword evidence="2" id="KW-1185">Reference proteome</keyword>
<dbReference type="AlphaFoldDB" id="S7XRH7"/>
<dbReference type="EMBL" id="ATCN01000705">
    <property type="protein sequence ID" value="EPR78563.1"/>
    <property type="molecule type" value="Genomic_DNA"/>
</dbReference>
<reference evidence="2" key="1">
    <citation type="journal article" date="2013" name="PLoS Genet.">
        <title>The genome of Spraguea lophii and the basis of host-microsporidian interactions.</title>
        <authorList>
            <person name="Campbell S.E."/>
            <person name="Williams T.A."/>
            <person name="Yousuf A."/>
            <person name="Soanes D.M."/>
            <person name="Paszkiewicz K.H."/>
            <person name="Williams B.A.P."/>
        </authorList>
    </citation>
    <scope>NUCLEOTIDE SEQUENCE [LARGE SCALE GENOMIC DNA]</scope>
    <source>
        <strain evidence="2">42_110</strain>
    </source>
</reference>
<organism evidence="1 2">
    <name type="scientific">Spraguea lophii (strain 42_110)</name>
    <name type="common">Microsporidian parasite</name>
    <dbReference type="NCBI Taxonomy" id="1358809"/>
    <lineage>
        <taxon>Eukaryota</taxon>
        <taxon>Fungi</taxon>
        <taxon>Fungi incertae sedis</taxon>
        <taxon>Microsporidia</taxon>
        <taxon>Spragueidae</taxon>
        <taxon>Spraguea</taxon>
    </lineage>
</organism>
<accession>S7XRH7</accession>
<comment type="caution">
    <text evidence="1">The sequence shown here is derived from an EMBL/GenBank/DDBJ whole genome shotgun (WGS) entry which is preliminary data.</text>
</comment>
<dbReference type="VEuPathDB" id="MicrosporidiaDB:SLOPH_1097"/>
<evidence type="ECO:0000313" key="1">
    <source>
        <dbReference type="EMBL" id="EPR78563.1"/>
    </source>
</evidence>